<dbReference type="Pfam" id="PF10282">
    <property type="entry name" value="Lactonase"/>
    <property type="match status" value="1"/>
</dbReference>
<evidence type="ECO:0000313" key="3">
    <source>
        <dbReference type="EMBL" id="MCW8346215.1"/>
    </source>
</evidence>
<dbReference type="InterPro" id="IPR050282">
    <property type="entry name" value="Cycloisomerase_2"/>
</dbReference>
<dbReference type="InterPro" id="IPR011048">
    <property type="entry name" value="Haem_d1_sf"/>
</dbReference>
<protein>
    <submittedName>
        <fullName evidence="3">Lactonase family protein</fullName>
    </submittedName>
</protein>
<dbReference type="PANTHER" id="PTHR30344">
    <property type="entry name" value="6-PHOSPHOGLUCONOLACTONASE-RELATED"/>
    <property type="match status" value="1"/>
</dbReference>
<dbReference type="GO" id="GO:0006006">
    <property type="term" value="P:glucose metabolic process"/>
    <property type="evidence" value="ECO:0007669"/>
    <property type="project" value="UniProtKB-KW"/>
</dbReference>
<dbReference type="InterPro" id="IPR019405">
    <property type="entry name" value="Lactonase_7-beta_prop"/>
</dbReference>
<comment type="similarity">
    <text evidence="1">Belongs to the cycloisomerase 2 family.</text>
</comment>
<keyword evidence="2" id="KW-0313">Glucose metabolism</keyword>
<dbReference type="PANTHER" id="PTHR30344:SF1">
    <property type="entry name" value="6-PHOSPHOGLUCONOLACTONASE"/>
    <property type="match status" value="1"/>
</dbReference>
<dbReference type="Gene3D" id="2.130.10.10">
    <property type="entry name" value="YVTN repeat-like/Quinoprotein amine dehydrogenase"/>
    <property type="match status" value="1"/>
</dbReference>
<sequence length="341" mass="37735">MSPTSLSLCIGQYSDDAYSGFSHIAFNLETMALTSQHNVSGINNPSYLAHTDRGWYAISEQSQQEGAALYFLRDPFEEVCRQPLEGDHPCHVAISECQTRLGVAHYGSGSFEVYTLAPTGEIRQRQARFQNEGQGHHSTRQRGPHGHQIVFVPQSNQVMTVDLGLDTLNFYQLNKDSVTQQQTLKLPAGSGPRHAVFSNDGQFGFILCELDETLGVIEKQTNGRWQLTSIQPAFPTHSKGEAAGAIKLSSDQRYIYLSGRHQSIISWFDITSPNSPNYQGFVETAGSFPRDITLSKDGHWLVVANQNSNNLVLFSVDKKTGQPTLAKVMLTLPKPVCVVFD</sequence>
<evidence type="ECO:0000313" key="4">
    <source>
        <dbReference type="Proteomes" id="UP001155587"/>
    </source>
</evidence>
<dbReference type="GO" id="GO:0017057">
    <property type="term" value="F:6-phosphogluconolactonase activity"/>
    <property type="evidence" value="ECO:0007669"/>
    <property type="project" value="TreeGrafter"/>
</dbReference>
<dbReference type="SUPFAM" id="SSF51004">
    <property type="entry name" value="C-terminal (heme d1) domain of cytochrome cd1-nitrite reductase"/>
    <property type="match status" value="1"/>
</dbReference>
<evidence type="ECO:0000256" key="1">
    <source>
        <dbReference type="ARBA" id="ARBA00005564"/>
    </source>
</evidence>
<dbReference type="RefSeq" id="WP_265674603.1">
    <property type="nucleotide sequence ID" value="NZ_JAKRRY010000009.1"/>
</dbReference>
<dbReference type="EMBL" id="JAKRRY010000009">
    <property type="protein sequence ID" value="MCW8346215.1"/>
    <property type="molecule type" value="Genomic_DNA"/>
</dbReference>
<organism evidence="3 4">
    <name type="scientific">Vibrio qingdaonensis</name>
    <dbReference type="NCBI Taxonomy" id="2829491"/>
    <lineage>
        <taxon>Bacteria</taxon>
        <taxon>Pseudomonadati</taxon>
        <taxon>Pseudomonadota</taxon>
        <taxon>Gammaproteobacteria</taxon>
        <taxon>Vibrionales</taxon>
        <taxon>Vibrionaceae</taxon>
        <taxon>Vibrio</taxon>
    </lineage>
</organism>
<evidence type="ECO:0000256" key="2">
    <source>
        <dbReference type="ARBA" id="ARBA00022526"/>
    </source>
</evidence>
<accession>A0A9X3CPN4</accession>
<gene>
    <name evidence="3" type="ORF">MD535_09370</name>
</gene>
<dbReference type="InterPro" id="IPR015943">
    <property type="entry name" value="WD40/YVTN_repeat-like_dom_sf"/>
</dbReference>
<dbReference type="Proteomes" id="UP001155587">
    <property type="component" value="Unassembled WGS sequence"/>
</dbReference>
<keyword evidence="2" id="KW-0119">Carbohydrate metabolism</keyword>
<reference evidence="3" key="1">
    <citation type="submission" date="2022-02" db="EMBL/GenBank/DDBJ databases">
        <title>Vibrio sp. nov, a new bacterium isolated from seawater.</title>
        <authorList>
            <person name="Yuan Y."/>
        </authorList>
    </citation>
    <scope>NUCLEOTIDE SEQUENCE</scope>
    <source>
        <strain evidence="3">ZSDZ65</strain>
    </source>
</reference>
<comment type="caution">
    <text evidence="3">The sequence shown here is derived from an EMBL/GenBank/DDBJ whole genome shotgun (WGS) entry which is preliminary data.</text>
</comment>
<name>A0A9X3CPN4_9VIBR</name>
<proteinExistence type="inferred from homology"/>
<dbReference type="AlphaFoldDB" id="A0A9X3CPN4"/>
<keyword evidence="4" id="KW-1185">Reference proteome</keyword>